<dbReference type="InterPro" id="IPR029168">
    <property type="entry name" value="REC114L"/>
</dbReference>
<name>A0A8C1ZUH9_CYPCA</name>
<evidence type="ECO:0000313" key="3">
    <source>
        <dbReference type="Proteomes" id="UP000694700"/>
    </source>
</evidence>
<dbReference type="Ensembl" id="ENSCCRT00015098541.1">
    <property type="protein sequence ID" value="ENSCCRP00015095451.1"/>
    <property type="gene ID" value="ENSCCRG00015038510.1"/>
</dbReference>
<accession>A0A8C1ZUH9</accession>
<dbReference type="Proteomes" id="UP000694700">
    <property type="component" value="Unplaced"/>
</dbReference>
<evidence type="ECO:0000313" key="2">
    <source>
        <dbReference type="Ensembl" id="ENSCCRP00015095451.1"/>
    </source>
</evidence>
<proteinExistence type="predicted"/>
<dbReference type="Pfam" id="PF15165">
    <property type="entry name" value="REC114-like"/>
    <property type="match status" value="1"/>
</dbReference>
<evidence type="ECO:0000256" key="1">
    <source>
        <dbReference type="SAM" id="MobiDB-lite"/>
    </source>
</evidence>
<sequence length="290" mass="32371">MRTIVRVITSCDLNINRQLVLCLRLRRFHRFYSLYFLEEKKINANMESGSPPEEHSKDTTISNCVWKLRRYGRFLPEGKAKSKSSASNRAWKIFESSESAGQLELNILGSGHLLVSQGQELLEGFSLLNAQSFLKIQHKSDSLLFNITIKGESRLIRLQFEGSSRAEAAGFCSKAVERLQDYVPVQQHLSTPASAAPADPAEPGPSTQQQLQAPEDAPRVAPAVAMGPLSIKHLSQYFLGERELSLPMAYHQCTLPSGDLEALLRLCLLDAGFPAFVEEVEKKLKELTQE</sequence>
<reference evidence="2" key="1">
    <citation type="submission" date="2025-08" db="UniProtKB">
        <authorList>
            <consortium name="Ensembl"/>
        </authorList>
    </citation>
    <scope>IDENTIFICATION</scope>
</reference>
<organism evidence="2 3">
    <name type="scientific">Cyprinus carpio</name>
    <name type="common">Common carp</name>
    <dbReference type="NCBI Taxonomy" id="7962"/>
    <lineage>
        <taxon>Eukaryota</taxon>
        <taxon>Metazoa</taxon>
        <taxon>Chordata</taxon>
        <taxon>Craniata</taxon>
        <taxon>Vertebrata</taxon>
        <taxon>Euteleostomi</taxon>
        <taxon>Actinopterygii</taxon>
        <taxon>Neopterygii</taxon>
        <taxon>Teleostei</taxon>
        <taxon>Ostariophysi</taxon>
        <taxon>Cypriniformes</taxon>
        <taxon>Cyprinidae</taxon>
        <taxon>Cyprininae</taxon>
        <taxon>Cyprinus</taxon>
    </lineage>
</organism>
<feature type="compositionally biased region" description="Low complexity" evidence="1">
    <location>
        <begin position="192"/>
        <end position="205"/>
    </location>
</feature>
<protein>
    <submittedName>
        <fullName evidence="2">REC114 meiotic recombination protein</fullName>
    </submittedName>
</protein>
<feature type="region of interest" description="Disordered" evidence="1">
    <location>
        <begin position="190"/>
        <end position="219"/>
    </location>
</feature>
<dbReference type="PANTHER" id="PTHR34921">
    <property type="entry name" value="MEIOTIC RECOMBINATION PROTEIN REC114"/>
    <property type="match status" value="1"/>
</dbReference>
<dbReference type="PANTHER" id="PTHR34921:SF1">
    <property type="entry name" value="MEIOTIC RECOMBINATION PROTEIN REC114"/>
    <property type="match status" value="1"/>
</dbReference>
<dbReference type="AlphaFoldDB" id="A0A8C1ZUH9"/>